<name>A0A3S5C1X3_9MICC</name>
<proteinExistence type="predicted"/>
<dbReference type="Proteomes" id="UP000270988">
    <property type="component" value="Chromosome"/>
</dbReference>
<protein>
    <submittedName>
        <fullName evidence="1">Uncharacterized protein</fullName>
    </submittedName>
</protein>
<dbReference type="AlphaFoldDB" id="A0A3S5C1X3"/>
<accession>A0A3S5C1X3</accession>
<gene>
    <name evidence="1" type="ORF">NCTC10918_02468</name>
</gene>
<dbReference type="EMBL" id="LR134521">
    <property type="protein sequence ID" value="VEJ31165.1"/>
    <property type="molecule type" value="Genomic_DNA"/>
</dbReference>
<evidence type="ECO:0000313" key="1">
    <source>
        <dbReference type="EMBL" id="VEJ31165.1"/>
    </source>
</evidence>
<reference evidence="1 2" key="1">
    <citation type="submission" date="2018-12" db="EMBL/GenBank/DDBJ databases">
        <authorList>
            <consortium name="Pathogen Informatics"/>
        </authorList>
    </citation>
    <scope>NUCLEOTIDE SEQUENCE [LARGE SCALE GENOMIC DNA]</scope>
    <source>
        <strain evidence="1 2">NCTC10918</strain>
    </source>
</reference>
<evidence type="ECO:0000313" key="2">
    <source>
        <dbReference type="Proteomes" id="UP000270988"/>
    </source>
</evidence>
<organism evidence="1 2">
    <name type="scientific">Rothia dentocariosa</name>
    <dbReference type="NCBI Taxonomy" id="2047"/>
    <lineage>
        <taxon>Bacteria</taxon>
        <taxon>Bacillati</taxon>
        <taxon>Actinomycetota</taxon>
        <taxon>Actinomycetes</taxon>
        <taxon>Micrococcales</taxon>
        <taxon>Micrococcaceae</taxon>
        <taxon>Rothia</taxon>
    </lineage>
</organism>
<sequence>MEHSPGEDPRLIIVETNAHQLVRAVIPAQAQKVDEGAITTARPATKLTGGTLEFTSRFTVPIGQKLDTRWGDPTQLKISSTPENFLLDGAGTSQGLSRTLVLNPEIQEAVLHITARAAACDGTPDGDIPEHAACHLYQQDWGIPVIVTGDAADESELVLDLRGIN</sequence>